<dbReference type="CDD" id="cd07030">
    <property type="entry name" value="RNAP_D"/>
    <property type="match status" value="1"/>
</dbReference>
<keyword evidence="5" id="KW-0408">Iron</keyword>
<keyword evidence="8" id="KW-1185">Reference proteome</keyword>
<dbReference type="PROSITE" id="PS51379">
    <property type="entry name" value="4FE4S_FER_2"/>
    <property type="match status" value="2"/>
</dbReference>
<protein>
    <recommendedName>
        <fullName evidence="5">DNA-directed RNA polymerase subunit Rpo3</fullName>
        <ecNumber evidence="5">2.7.7.6</ecNumber>
    </recommendedName>
    <alternativeName>
        <fullName evidence="5">DNA-directed RNA polymerase subunit D</fullName>
    </alternativeName>
</protein>
<organism evidence="7 8">
    <name type="scientific">Methanolobus chelungpuianus</name>
    <dbReference type="NCBI Taxonomy" id="502115"/>
    <lineage>
        <taxon>Archaea</taxon>
        <taxon>Methanobacteriati</taxon>
        <taxon>Methanobacteriota</taxon>
        <taxon>Stenosarchaea group</taxon>
        <taxon>Methanomicrobia</taxon>
        <taxon>Methanosarcinales</taxon>
        <taxon>Methanosarcinaceae</taxon>
        <taxon>Methanolobus</taxon>
    </lineage>
</organism>
<dbReference type="GO" id="GO:0051538">
    <property type="term" value="F:3 iron, 4 sulfur cluster binding"/>
    <property type="evidence" value="ECO:0007669"/>
    <property type="project" value="UniProtKB-KW"/>
</dbReference>
<keyword evidence="1 5" id="KW-0240">DNA-directed RNA polymerase</keyword>
<dbReference type="SUPFAM" id="SSF55257">
    <property type="entry name" value="RBP11-like subunits of RNA polymerase"/>
    <property type="match status" value="1"/>
</dbReference>
<dbReference type="InterPro" id="IPR050518">
    <property type="entry name" value="Rpo3/RPB3_RNA_Pol_subunit"/>
</dbReference>
<dbReference type="GO" id="GO:0006351">
    <property type="term" value="P:DNA-templated transcription"/>
    <property type="evidence" value="ECO:0007669"/>
    <property type="project" value="UniProtKB-UniRule"/>
</dbReference>
<evidence type="ECO:0000256" key="2">
    <source>
        <dbReference type="ARBA" id="ARBA00022490"/>
    </source>
</evidence>
<dbReference type="GO" id="GO:0016491">
    <property type="term" value="F:oxidoreductase activity"/>
    <property type="evidence" value="ECO:0007669"/>
    <property type="project" value="UniProtKB-ARBA"/>
</dbReference>
<dbReference type="InterPro" id="IPR036603">
    <property type="entry name" value="RBP11-like"/>
</dbReference>
<dbReference type="Gene3D" id="2.170.120.12">
    <property type="entry name" value="DNA-directed RNA polymerase, insert domain"/>
    <property type="match status" value="1"/>
</dbReference>
<dbReference type="Proteomes" id="UP001206983">
    <property type="component" value="Unassembled WGS sequence"/>
</dbReference>
<keyword evidence="5" id="KW-0003">3Fe-4S</keyword>
<dbReference type="PROSITE" id="PS00446">
    <property type="entry name" value="RNA_POL_D_30KD"/>
    <property type="match status" value="1"/>
</dbReference>
<keyword evidence="3 5" id="KW-0804">Transcription</keyword>
<dbReference type="RefSeq" id="WP_256621817.1">
    <property type="nucleotide sequence ID" value="NZ_JTEO01000002.1"/>
</dbReference>
<dbReference type="HAMAP" id="MF_00320">
    <property type="entry name" value="RNApol_arch_Rpo3"/>
    <property type="match status" value="1"/>
</dbReference>
<dbReference type="GO" id="GO:0003899">
    <property type="term" value="F:DNA-directed RNA polymerase activity"/>
    <property type="evidence" value="ECO:0007669"/>
    <property type="project" value="UniProtKB-UniRule"/>
</dbReference>
<dbReference type="PANTHER" id="PTHR11800">
    <property type="entry name" value="DNA-DIRECTED RNA POLYMERASE"/>
    <property type="match status" value="1"/>
</dbReference>
<evidence type="ECO:0000256" key="3">
    <source>
        <dbReference type="ARBA" id="ARBA00023163"/>
    </source>
</evidence>
<feature type="binding site" evidence="5">
    <location>
        <position position="207"/>
    </location>
    <ligand>
        <name>[3Fe-4S] cluster</name>
        <dbReference type="ChEBI" id="CHEBI:21137"/>
    </ligand>
</feature>
<feature type="domain" description="4Fe-4S ferredoxin-type" evidence="6">
    <location>
        <begin position="194"/>
        <end position="224"/>
    </location>
</feature>
<dbReference type="EMBL" id="JTEO01000002">
    <property type="protein sequence ID" value="MCQ6962066.1"/>
    <property type="molecule type" value="Genomic_DNA"/>
</dbReference>
<feature type="binding site" evidence="5">
    <location>
        <position position="204"/>
    </location>
    <ligand>
        <name>[3Fe-4S] cluster</name>
        <dbReference type="ChEBI" id="CHEBI:21137"/>
    </ligand>
</feature>
<dbReference type="InterPro" id="IPR001514">
    <property type="entry name" value="DNA-dir_RNA_pol_30-40kDasu_CS"/>
</dbReference>
<dbReference type="InterPro" id="IPR017896">
    <property type="entry name" value="4Fe4S_Fe-S-bd"/>
</dbReference>
<dbReference type="Pfam" id="PF01000">
    <property type="entry name" value="RNA_pol_A_bac"/>
    <property type="match status" value="1"/>
</dbReference>
<sequence>MTMEVDVLEMSERSAKFVLSNVSAAFANGIRRAALADVPTLAITYVNIYNNTSVLFDEQLGLRLALIPLAANIEEFVPVEECTCGGSECPGCRVSLTLSAEGPRMVYSGDFVSSDEKVKPADPNIPIIELKEGQKVVLEAIAHVGYGNQHARWQAGVACGYKNMPVVTFTNCDGCGECVEECPQAIIKMGPEGAEISQDDILKCILCKLCQGICEIDAIKVSHDENAFVFTMESDGSYTIQQLIINAGKNIKDKAARMGEILESL</sequence>
<dbReference type="Pfam" id="PF01193">
    <property type="entry name" value="RNA_pol_L"/>
    <property type="match status" value="1"/>
</dbReference>
<dbReference type="AlphaFoldDB" id="A0AAE3H8R9"/>
<keyword evidence="5" id="KW-0479">Metal-binding</keyword>
<dbReference type="EC" id="2.7.7.6" evidence="5"/>
<proteinExistence type="inferred from homology"/>
<comment type="similarity">
    <text evidence="4 5">Belongs to the archaeal Rpo3/eukaryotic RPB3 RNA polymerase subunit family.</text>
</comment>
<dbReference type="GO" id="GO:0046983">
    <property type="term" value="F:protein dimerization activity"/>
    <property type="evidence" value="ECO:0007669"/>
    <property type="project" value="InterPro"/>
</dbReference>
<dbReference type="PANTHER" id="PTHR11800:SF2">
    <property type="entry name" value="DNA-DIRECTED RNA POLYMERASE II SUBUNIT RPB3"/>
    <property type="match status" value="1"/>
</dbReference>
<comment type="function">
    <text evidence="5">DNA-dependent RNA polymerase (RNAP) catalyzes the transcription of DNA into RNA using the four ribonucleoside triphosphates as substrates.</text>
</comment>
<evidence type="ECO:0000313" key="7">
    <source>
        <dbReference type="EMBL" id="MCQ6962066.1"/>
    </source>
</evidence>
<dbReference type="InterPro" id="IPR017900">
    <property type="entry name" value="4Fe4S_Fe_S_CS"/>
</dbReference>
<evidence type="ECO:0000256" key="4">
    <source>
        <dbReference type="ARBA" id="ARBA00025804"/>
    </source>
</evidence>
<comment type="subunit">
    <text evidence="5">Part of the RNA polymerase complex.</text>
</comment>
<evidence type="ECO:0000259" key="6">
    <source>
        <dbReference type="PROSITE" id="PS51379"/>
    </source>
</evidence>
<dbReference type="SUPFAM" id="SSF56553">
    <property type="entry name" value="Insert subdomain of RNA polymerase alpha subunit"/>
    <property type="match status" value="1"/>
</dbReference>
<dbReference type="Gene3D" id="3.30.1360.10">
    <property type="entry name" value="RNA polymerase, RBP11-like subunit"/>
    <property type="match status" value="1"/>
</dbReference>
<feature type="binding site" evidence="5">
    <location>
        <position position="210"/>
    </location>
    <ligand>
        <name>[3Fe-4S] cluster</name>
        <dbReference type="ChEBI" id="CHEBI:21137"/>
    </ligand>
</feature>
<evidence type="ECO:0000313" key="8">
    <source>
        <dbReference type="Proteomes" id="UP001206983"/>
    </source>
</evidence>
<reference evidence="7 8" key="1">
    <citation type="journal article" date="2011" name="Appl. Environ. Microbiol.">
        <title>Methanogenic archaea isolated from Taiwan's Chelungpu fault.</title>
        <authorList>
            <person name="Wu S.Y."/>
            <person name="Lai M.C."/>
        </authorList>
    </citation>
    <scope>NUCLEOTIDE SEQUENCE [LARGE SCALE GENOMIC DNA]</scope>
    <source>
        <strain evidence="7 8">St545Mb</strain>
    </source>
</reference>
<comment type="cofactor">
    <cofactor evidence="5">
        <name>[3Fe-4S] cluster</name>
        <dbReference type="ChEBI" id="CHEBI:21137"/>
    </cofactor>
    <text evidence="5">Binds 1 [3Fe-4S] cluster.</text>
</comment>
<dbReference type="GO" id="GO:0046872">
    <property type="term" value="F:metal ion binding"/>
    <property type="evidence" value="ECO:0007669"/>
    <property type="project" value="UniProtKB-KW"/>
</dbReference>
<keyword evidence="5" id="KW-0548">Nucleotidyltransferase</keyword>
<evidence type="ECO:0000256" key="1">
    <source>
        <dbReference type="ARBA" id="ARBA00022478"/>
    </source>
</evidence>
<dbReference type="PROSITE" id="PS00198">
    <property type="entry name" value="4FE4S_FER_1"/>
    <property type="match status" value="2"/>
</dbReference>
<name>A0AAE3H8R9_9EURY</name>
<evidence type="ECO:0000256" key="5">
    <source>
        <dbReference type="HAMAP-Rule" id="MF_00320"/>
    </source>
</evidence>
<dbReference type="GO" id="GO:0005737">
    <property type="term" value="C:cytoplasm"/>
    <property type="evidence" value="ECO:0007669"/>
    <property type="project" value="UniProtKB-SubCell"/>
</dbReference>
<dbReference type="NCBIfam" id="NF001988">
    <property type="entry name" value="PRK00783.1"/>
    <property type="match status" value="1"/>
</dbReference>
<feature type="domain" description="4Fe-4S ferredoxin-type" evidence="6">
    <location>
        <begin position="163"/>
        <end position="192"/>
    </location>
</feature>
<gene>
    <name evidence="5" type="primary">rpo3</name>
    <name evidence="5" type="synonym">rpoD</name>
    <name evidence="7" type="ORF">PV02_02580</name>
</gene>
<dbReference type="GO" id="GO:0003677">
    <property type="term" value="F:DNA binding"/>
    <property type="evidence" value="ECO:0007669"/>
    <property type="project" value="UniProtKB-UniRule"/>
</dbReference>
<dbReference type="InterPro" id="IPR011263">
    <property type="entry name" value="DNA-dir_RNA_pol_RpoA/D/Rpb3"/>
</dbReference>
<keyword evidence="5" id="KW-0808">Transferase</keyword>
<dbReference type="GO" id="GO:0000428">
    <property type="term" value="C:DNA-directed RNA polymerase complex"/>
    <property type="evidence" value="ECO:0007669"/>
    <property type="project" value="UniProtKB-KW"/>
</dbReference>
<comment type="catalytic activity">
    <reaction evidence="5">
        <text>RNA(n) + a ribonucleoside 5'-triphosphate = RNA(n+1) + diphosphate</text>
        <dbReference type="Rhea" id="RHEA:21248"/>
        <dbReference type="Rhea" id="RHEA-COMP:14527"/>
        <dbReference type="Rhea" id="RHEA-COMP:17342"/>
        <dbReference type="ChEBI" id="CHEBI:33019"/>
        <dbReference type="ChEBI" id="CHEBI:61557"/>
        <dbReference type="ChEBI" id="CHEBI:140395"/>
        <dbReference type="EC" id="2.7.7.6"/>
    </reaction>
</comment>
<comment type="subcellular location">
    <subcellularLocation>
        <location evidence="5">Cytoplasm</location>
    </subcellularLocation>
</comment>
<dbReference type="InterPro" id="IPR022842">
    <property type="entry name" value="RNAP_Rpo3/Rpb3/RPAC1"/>
</dbReference>
<keyword evidence="2 5" id="KW-0963">Cytoplasm</keyword>
<keyword evidence="5" id="KW-0411">Iron-sulfur</keyword>
<dbReference type="SMART" id="SM00662">
    <property type="entry name" value="RPOLD"/>
    <property type="match status" value="1"/>
</dbReference>
<accession>A0AAE3H8R9</accession>
<dbReference type="InterPro" id="IPR036643">
    <property type="entry name" value="RNApol_insert_sf"/>
</dbReference>
<dbReference type="Pfam" id="PF00037">
    <property type="entry name" value="Fer4"/>
    <property type="match status" value="1"/>
</dbReference>
<comment type="caution">
    <text evidence="7">The sequence shown here is derived from an EMBL/GenBank/DDBJ whole genome shotgun (WGS) entry which is preliminary data.</text>
</comment>
<dbReference type="Gene3D" id="3.30.70.3110">
    <property type="match status" value="1"/>
</dbReference>
<dbReference type="InterPro" id="IPR011262">
    <property type="entry name" value="DNA-dir_RNA_pol_insert"/>
</dbReference>